<feature type="domain" description="Gamma-glutamylcyclotransferase AIG2-like" evidence="1">
    <location>
        <begin position="40"/>
        <end position="80"/>
    </location>
</feature>
<evidence type="ECO:0000313" key="2">
    <source>
        <dbReference type="EMBL" id="KAL1524408.1"/>
    </source>
</evidence>
<organism evidence="2 3">
    <name type="scientific">Prymnesium parvum</name>
    <name type="common">Toxic golden alga</name>
    <dbReference type="NCBI Taxonomy" id="97485"/>
    <lineage>
        <taxon>Eukaryota</taxon>
        <taxon>Haptista</taxon>
        <taxon>Haptophyta</taxon>
        <taxon>Prymnesiophyceae</taxon>
        <taxon>Prymnesiales</taxon>
        <taxon>Prymnesiaceae</taxon>
        <taxon>Prymnesium</taxon>
    </lineage>
</organism>
<dbReference type="InterPro" id="IPR009288">
    <property type="entry name" value="AIG2-like_dom"/>
</dbReference>
<gene>
    <name evidence="2" type="ORF">AB1Y20_019303</name>
</gene>
<proteinExistence type="predicted"/>
<sequence>MLSKVFVYGSLMRGLHNSHFLAQSKLVNPNARTLNAEYCLLDELEEHPTYYRREVVPLQDEKEAWMYLLHDDAQLKLIQRDIAGSKFKAVMPAGDWRAFLSHQGERSCK</sequence>
<dbReference type="Gene3D" id="3.10.490.10">
    <property type="entry name" value="Gamma-glutamyl cyclotransferase-like"/>
    <property type="match status" value="1"/>
</dbReference>
<evidence type="ECO:0000313" key="3">
    <source>
        <dbReference type="Proteomes" id="UP001515480"/>
    </source>
</evidence>
<keyword evidence="3" id="KW-1185">Reference proteome</keyword>
<dbReference type="CDD" id="cd06661">
    <property type="entry name" value="GGCT_like"/>
    <property type="match status" value="1"/>
</dbReference>
<comment type="caution">
    <text evidence="2">The sequence shown here is derived from an EMBL/GenBank/DDBJ whole genome shotgun (WGS) entry which is preliminary data.</text>
</comment>
<dbReference type="InterPro" id="IPR036568">
    <property type="entry name" value="GGCT-like_sf"/>
</dbReference>
<name>A0AB34JU50_PRYPA</name>
<dbReference type="SUPFAM" id="SSF110857">
    <property type="entry name" value="Gamma-glutamyl cyclotransferase-like"/>
    <property type="match status" value="1"/>
</dbReference>
<protein>
    <recommendedName>
        <fullName evidence="1">Gamma-glutamylcyclotransferase AIG2-like domain-containing protein</fullName>
    </recommendedName>
</protein>
<accession>A0AB34JU50</accession>
<dbReference type="AlphaFoldDB" id="A0AB34JU50"/>
<dbReference type="Pfam" id="PF06094">
    <property type="entry name" value="GGACT"/>
    <property type="match status" value="1"/>
</dbReference>
<reference evidence="2 3" key="1">
    <citation type="journal article" date="2024" name="Science">
        <title>Giant polyketide synthase enzymes in the biosynthesis of giant marine polyether toxins.</title>
        <authorList>
            <person name="Fallon T.R."/>
            <person name="Shende V.V."/>
            <person name="Wierzbicki I.H."/>
            <person name="Pendleton A.L."/>
            <person name="Watervoot N.F."/>
            <person name="Auber R.P."/>
            <person name="Gonzalez D.J."/>
            <person name="Wisecaver J.H."/>
            <person name="Moore B.S."/>
        </authorList>
    </citation>
    <scope>NUCLEOTIDE SEQUENCE [LARGE SCALE GENOMIC DNA]</scope>
    <source>
        <strain evidence="2 3">12B1</strain>
    </source>
</reference>
<dbReference type="Proteomes" id="UP001515480">
    <property type="component" value="Unassembled WGS sequence"/>
</dbReference>
<dbReference type="InterPro" id="IPR013024">
    <property type="entry name" value="GGCT-like"/>
</dbReference>
<evidence type="ECO:0000259" key="1">
    <source>
        <dbReference type="Pfam" id="PF06094"/>
    </source>
</evidence>
<dbReference type="EMBL" id="JBGBPQ010000005">
    <property type="protein sequence ID" value="KAL1524408.1"/>
    <property type="molecule type" value="Genomic_DNA"/>
</dbReference>